<dbReference type="GeneID" id="54417766"/>
<dbReference type="SUPFAM" id="SSF75005">
    <property type="entry name" value="Arabinanase/levansucrase/invertase"/>
    <property type="match status" value="1"/>
</dbReference>
<keyword evidence="3 5" id="KW-0378">Hydrolase</keyword>
<proteinExistence type="inferred from homology"/>
<comment type="similarity">
    <text evidence="1 5">Belongs to the glycosyl hydrolase 43 family.</text>
</comment>
<dbReference type="InterPro" id="IPR023296">
    <property type="entry name" value="Glyco_hydro_beta-prop_sf"/>
</dbReference>
<dbReference type="Gene3D" id="2.115.10.20">
    <property type="entry name" value="Glycosyl hydrolase domain, family 43"/>
    <property type="match status" value="1"/>
</dbReference>
<keyword evidence="7" id="KW-1185">Reference proteome</keyword>
<evidence type="ECO:0000256" key="3">
    <source>
        <dbReference type="ARBA" id="ARBA00022801"/>
    </source>
</evidence>
<dbReference type="GO" id="GO:0005975">
    <property type="term" value="P:carbohydrate metabolic process"/>
    <property type="evidence" value="ECO:0007669"/>
    <property type="project" value="InterPro"/>
</dbReference>
<dbReference type="EMBL" id="ML975172">
    <property type="protein sequence ID" value="KAF1809528.1"/>
    <property type="molecule type" value="Genomic_DNA"/>
</dbReference>
<keyword evidence="4 5" id="KW-0326">Glycosidase</keyword>
<gene>
    <name evidence="6 8" type="ORF">P152DRAFT_422760</name>
</gene>
<dbReference type="AlphaFoldDB" id="A0A6G1FUZ4"/>
<evidence type="ECO:0000256" key="5">
    <source>
        <dbReference type="RuleBase" id="RU361187"/>
    </source>
</evidence>
<dbReference type="Proteomes" id="UP000504638">
    <property type="component" value="Unplaced"/>
</dbReference>
<dbReference type="CDD" id="cd18820">
    <property type="entry name" value="GH43_LbAraf43-like"/>
    <property type="match status" value="1"/>
</dbReference>
<evidence type="ECO:0000256" key="4">
    <source>
        <dbReference type="ARBA" id="ARBA00023295"/>
    </source>
</evidence>
<dbReference type="GO" id="GO:0004553">
    <property type="term" value="F:hydrolase activity, hydrolyzing O-glycosyl compounds"/>
    <property type="evidence" value="ECO:0007669"/>
    <property type="project" value="InterPro"/>
</dbReference>
<evidence type="ECO:0000256" key="1">
    <source>
        <dbReference type="ARBA" id="ARBA00009865"/>
    </source>
</evidence>
<dbReference type="InterPro" id="IPR006710">
    <property type="entry name" value="Glyco_hydro_43"/>
</dbReference>
<name>A0A6G1FUZ4_9PEZI</name>
<dbReference type="PANTHER" id="PTHR43817:SF1">
    <property type="entry name" value="HYDROLASE, FAMILY 43, PUTATIVE (AFU_ORTHOLOGUE AFUA_3G01660)-RELATED"/>
    <property type="match status" value="1"/>
</dbReference>
<reference evidence="8" key="2">
    <citation type="submission" date="2020-04" db="EMBL/GenBank/DDBJ databases">
        <authorList>
            <consortium name="NCBI Genome Project"/>
        </authorList>
    </citation>
    <scope>NUCLEOTIDE SEQUENCE</scope>
    <source>
        <strain evidence="8">CBS 781.70</strain>
    </source>
</reference>
<keyword evidence="2" id="KW-0732">Signal</keyword>
<evidence type="ECO:0000313" key="7">
    <source>
        <dbReference type="Proteomes" id="UP000504638"/>
    </source>
</evidence>
<dbReference type="OrthoDB" id="272289at2759"/>
<sequence>MSYNNSVLTITTSAVPDPYVVQAHGKFYLVYTAGDRVEIWCGSNLCCLEGTCHKTVVWRPPPDKEYSGGIWAPELHIVDGRWYIYVSCENPREGNKSHRMYVIGGPRSSEDPCTGGSWEFLGPLRGMPNQWAIDGTVARINNQNYFIYSGWPLHNPSQSDNVQCLFIQRMTSPTETVGEPACICEPHEHWEKSDGKGINEGPQWFASPDGSWQGLAYSCAGSWTRDYKMNTLRYTGGDPLNKSSWHKSPQPLIQARRHPPFGPGHGSFLRHDNGETLSVYHGTDRETDGWENRKARLQRVAWTSEGPSMGTGIVGTLVNDEGMFWTMPAAKDERFRDGVDDAVFDMKDKVDGFKNDVTGHLGSLKDKFRKF</sequence>
<reference evidence="6 8" key="1">
    <citation type="submission" date="2020-01" db="EMBL/GenBank/DDBJ databases">
        <authorList>
            <consortium name="DOE Joint Genome Institute"/>
            <person name="Haridas S."/>
            <person name="Albert R."/>
            <person name="Binder M."/>
            <person name="Bloem J."/>
            <person name="Labutti K."/>
            <person name="Salamov A."/>
            <person name="Andreopoulos B."/>
            <person name="Baker S.E."/>
            <person name="Barry K."/>
            <person name="Bills G."/>
            <person name="Bluhm B.H."/>
            <person name="Cannon C."/>
            <person name="Castanera R."/>
            <person name="Culley D.E."/>
            <person name="Daum C."/>
            <person name="Ezra D."/>
            <person name="Gonzalez J.B."/>
            <person name="Henrissat B."/>
            <person name="Kuo A."/>
            <person name="Liang C."/>
            <person name="Lipzen A."/>
            <person name="Lutzoni F."/>
            <person name="Magnuson J."/>
            <person name="Mondo S."/>
            <person name="Nolan M."/>
            <person name="Ohm R."/>
            <person name="Pangilinan J."/>
            <person name="Park H.-J."/>
            <person name="Ramirez L."/>
            <person name="Alfaro M."/>
            <person name="Sun H."/>
            <person name="Tritt A."/>
            <person name="Yoshinaga Y."/>
            <person name="Zwiers L.-H."/>
            <person name="Turgeon B.G."/>
            <person name="Goodwin S.B."/>
            <person name="Spatafora J.W."/>
            <person name="Crous P.W."/>
            <person name="Grigoriev I.V."/>
        </authorList>
    </citation>
    <scope>NUCLEOTIDE SEQUENCE</scope>
    <source>
        <strain evidence="6 8">CBS 781.70</strain>
    </source>
</reference>
<accession>A0A6G1FUZ4</accession>
<evidence type="ECO:0000313" key="8">
    <source>
        <dbReference type="RefSeq" id="XP_033531159.1"/>
    </source>
</evidence>
<evidence type="ECO:0000313" key="6">
    <source>
        <dbReference type="EMBL" id="KAF1809528.1"/>
    </source>
</evidence>
<dbReference type="Pfam" id="PF04616">
    <property type="entry name" value="Glyco_hydro_43"/>
    <property type="match status" value="1"/>
</dbReference>
<reference evidence="8" key="3">
    <citation type="submission" date="2025-04" db="UniProtKB">
        <authorList>
            <consortium name="RefSeq"/>
        </authorList>
    </citation>
    <scope>IDENTIFICATION</scope>
    <source>
        <strain evidence="8">CBS 781.70</strain>
    </source>
</reference>
<organism evidence="6">
    <name type="scientific">Eremomyces bilateralis CBS 781.70</name>
    <dbReference type="NCBI Taxonomy" id="1392243"/>
    <lineage>
        <taxon>Eukaryota</taxon>
        <taxon>Fungi</taxon>
        <taxon>Dikarya</taxon>
        <taxon>Ascomycota</taxon>
        <taxon>Pezizomycotina</taxon>
        <taxon>Dothideomycetes</taxon>
        <taxon>Dothideomycetes incertae sedis</taxon>
        <taxon>Eremomycetales</taxon>
        <taxon>Eremomycetaceae</taxon>
        <taxon>Eremomyces</taxon>
    </lineage>
</organism>
<dbReference type="RefSeq" id="XP_033531159.1">
    <property type="nucleotide sequence ID" value="XM_033677196.1"/>
</dbReference>
<dbReference type="PANTHER" id="PTHR43817">
    <property type="entry name" value="GLYCOSYL HYDROLASE"/>
    <property type="match status" value="1"/>
</dbReference>
<evidence type="ECO:0000256" key="2">
    <source>
        <dbReference type="ARBA" id="ARBA00022729"/>
    </source>
</evidence>
<protein>
    <submittedName>
        <fullName evidence="6 8">Arabinanase/levansucrase/invertase</fullName>
    </submittedName>
</protein>